<dbReference type="EMBL" id="QYUQ01000002">
    <property type="protein sequence ID" value="RJG01230.1"/>
    <property type="molecule type" value="Genomic_DNA"/>
</dbReference>
<evidence type="ECO:0000256" key="1">
    <source>
        <dbReference type="ARBA" id="ARBA00022679"/>
    </source>
</evidence>
<dbReference type="GO" id="GO:0044550">
    <property type="term" value="P:secondary metabolite biosynthetic process"/>
    <property type="evidence" value="ECO:0007669"/>
    <property type="project" value="TreeGrafter"/>
</dbReference>
<accession>A0A3A3GJU8</accession>
<keyword evidence="5" id="KW-1185">Reference proteome</keyword>
<protein>
    <recommendedName>
        <fullName evidence="3">Beta-ketoacyl-[acyl-carrier-protein] synthase III C-terminal domain-containing protein</fullName>
    </recommendedName>
</protein>
<dbReference type="Pfam" id="PF08541">
    <property type="entry name" value="ACP_syn_III_C"/>
    <property type="match status" value="1"/>
</dbReference>
<reference evidence="5" key="1">
    <citation type="submission" date="2018-09" db="EMBL/GenBank/DDBJ databases">
        <authorList>
            <person name="Zhu H."/>
        </authorList>
    </citation>
    <scope>NUCLEOTIDE SEQUENCE [LARGE SCALE GENOMIC DNA]</scope>
    <source>
        <strain evidence="5">K1S02-23</strain>
    </source>
</reference>
<dbReference type="AlphaFoldDB" id="A0A3A3GJU8"/>
<dbReference type="PANTHER" id="PTHR34069:SF2">
    <property type="entry name" value="BETA-KETOACYL-[ACYL-CARRIER-PROTEIN] SYNTHASE III"/>
    <property type="match status" value="1"/>
</dbReference>
<dbReference type="SUPFAM" id="SSF53901">
    <property type="entry name" value="Thiolase-like"/>
    <property type="match status" value="1"/>
</dbReference>
<dbReference type="Proteomes" id="UP000266327">
    <property type="component" value="Unassembled WGS sequence"/>
</dbReference>
<proteinExistence type="predicted"/>
<keyword evidence="1" id="KW-0808">Transferase</keyword>
<comment type="caution">
    <text evidence="4">The sequence shown here is derived from an EMBL/GenBank/DDBJ whole genome shotgun (WGS) entry which is preliminary data.</text>
</comment>
<dbReference type="RefSeq" id="WP_119784680.1">
    <property type="nucleotide sequence ID" value="NZ_QYUQ01000002.1"/>
</dbReference>
<dbReference type="Gene3D" id="3.40.47.10">
    <property type="match status" value="1"/>
</dbReference>
<evidence type="ECO:0000256" key="2">
    <source>
        <dbReference type="ARBA" id="ARBA00023315"/>
    </source>
</evidence>
<keyword evidence="2" id="KW-0012">Acyltransferase</keyword>
<dbReference type="InterPro" id="IPR016039">
    <property type="entry name" value="Thiolase-like"/>
</dbReference>
<dbReference type="PANTHER" id="PTHR34069">
    <property type="entry name" value="3-OXOACYL-[ACYL-CARRIER-PROTEIN] SYNTHASE 3"/>
    <property type="match status" value="1"/>
</dbReference>
<name>A0A3A3GJU8_9BURK</name>
<dbReference type="GO" id="GO:0016746">
    <property type="term" value="F:acyltransferase activity"/>
    <property type="evidence" value="ECO:0007669"/>
    <property type="project" value="UniProtKB-KW"/>
</dbReference>
<evidence type="ECO:0000259" key="3">
    <source>
        <dbReference type="Pfam" id="PF08541"/>
    </source>
</evidence>
<evidence type="ECO:0000313" key="5">
    <source>
        <dbReference type="Proteomes" id="UP000266327"/>
    </source>
</evidence>
<gene>
    <name evidence="4" type="ORF">D3878_06225</name>
</gene>
<feature type="domain" description="Beta-ketoacyl-[acyl-carrier-protein] synthase III C-terminal" evidence="3">
    <location>
        <begin position="70"/>
        <end position="158"/>
    </location>
</feature>
<dbReference type="InterPro" id="IPR013747">
    <property type="entry name" value="ACP_syn_III_C"/>
</dbReference>
<organism evidence="4 5">
    <name type="scientific">Noviherbaspirillum sedimenti</name>
    <dbReference type="NCBI Taxonomy" id="2320865"/>
    <lineage>
        <taxon>Bacteria</taxon>
        <taxon>Pseudomonadati</taxon>
        <taxon>Pseudomonadota</taxon>
        <taxon>Betaproteobacteria</taxon>
        <taxon>Burkholderiales</taxon>
        <taxon>Oxalobacteraceae</taxon>
        <taxon>Noviherbaspirillum</taxon>
    </lineage>
</organism>
<evidence type="ECO:0000313" key="4">
    <source>
        <dbReference type="EMBL" id="RJG01230.1"/>
    </source>
</evidence>
<dbReference type="OrthoDB" id="9815506at2"/>
<sequence length="159" mass="17401">MSRIANIISTAHYLPEHKVTNAELTDRFTARDNPEVIAKFAASTGIDQRFYAPDDWATSDLALPAAREALRRAGRKPEDVDQLIFTQVRKPTIELAAQNCGVPIEKCHMIMDKWGYTGSACIPMALDDAISLGKVKSGDLVVMIGSGVGYNQAVCAFRM</sequence>